<sequence>MLEFHEIAAIFPLMQNGEFETFKADIEQKGLLDPIVLYEGKILDGRNRYNALDALGRLDDIRTEDFEGTWNEAIEQVMSKNLHRRHLQQSQRGMAAATHIELYRGPAKERQVEGGHAGGMIGGRGQHKPVADPSIGIRPKDLKPIPSQSRDDAGAAFGCSGATVERCRRVRDKGANELAAAVLKGEVSAGAADVLIQYPKKKQSELVKDGKKAIKAAVAAKKTTQVRKATRKKKPPQLIATINSSIDALMKRIEQSIKGTGVQRTRAMDDLRLCQKHVKEACEFLV</sequence>
<dbReference type="AlphaFoldDB" id="A0A0F9QMX5"/>
<dbReference type="InterPro" id="IPR036086">
    <property type="entry name" value="ParB/Sulfiredoxin_sf"/>
</dbReference>
<dbReference type="Gene3D" id="1.10.10.2830">
    <property type="match status" value="1"/>
</dbReference>
<protein>
    <recommendedName>
        <fullName evidence="2">ParB/Sulfiredoxin domain-containing protein</fullName>
    </recommendedName>
</protein>
<accession>A0A0F9QMX5</accession>
<organism evidence="1">
    <name type="scientific">marine sediment metagenome</name>
    <dbReference type="NCBI Taxonomy" id="412755"/>
    <lineage>
        <taxon>unclassified sequences</taxon>
        <taxon>metagenomes</taxon>
        <taxon>ecological metagenomes</taxon>
    </lineage>
</organism>
<evidence type="ECO:0008006" key="2">
    <source>
        <dbReference type="Google" id="ProtNLM"/>
    </source>
</evidence>
<dbReference type="SUPFAM" id="SSF110849">
    <property type="entry name" value="ParB/Sulfiredoxin"/>
    <property type="match status" value="1"/>
</dbReference>
<evidence type="ECO:0000313" key="1">
    <source>
        <dbReference type="EMBL" id="KKN38347.1"/>
    </source>
</evidence>
<proteinExistence type="predicted"/>
<reference evidence="1" key="1">
    <citation type="journal article" date="2015" name="Nature">
        <title>Complex archaea that bridge the gap between prokaryotes and eukaryotes.</title>
        <authorList>
            <person name="Spang A."/>
            <person name="Saw J.H."/>
            <person name="Jorgensen S.L."/>
            <person name="Zaremba-Niedzwiedzka K."/>
            <person name="Martijn J."/>
            <person name="Lind A.E."/>
            <person name="van Eijk R."/>
            <person name="Schleper C."/>
            <person name="Guy L."/>
            <person name="Ettema T.J."/>
        </authorList>
    </citation>
    <scope>NUCLEOTIDE SEQUENCE</scope>
</reference>
<dbReference type="EMBL" id="LAZR01001836">
    <property type="protein sequence ID" value="KKN38347.1"/>
    <property type="molecule type" value="Genomic_DNA"/>
</dbReference>
<comment type="caution">
    <text evidence="1">The sequence shown here is derived from an EMBL/GenBank/DDBJ whole genome shotgun (WGS) entry which is preliminary data.</text>
</comment>
<gene>
    <name evidence="1" type="ORF">LCGC14_0754220</name>
</gene>
<name>A0A0F9QMX5_9ZZZZ</name>